<evidence type="ECO:0000313" key="2">
    <source>
        <dbReference type="EMBL" id="BCZ21726.1"/>
    </source>
</evidence>
<feature type="region of interest" description="Disordered" evidence="1">
    <location>
        <begin position="1"/>
        <end position="35"/>
    </location>
</feature>
<reference evidence="2 3" key="1">
    <citation type="submission" date="2021-07" db="EMBL/GenBank/DDBJ databases">
        <title>Complete genome sequence of nontuberculous Mycobacterium sp. TY59.</title>
        <authorList>
            <person name="Fukushima K."/>
        </authorList>
    </citation>
    <scope>NUCLEOTIDE SEQUENCE [LARGE SCALE GENOMIC DNA]</scope>
    <source>
        <strain evidence="2 3">TY59</strain>
    </source>
</reference>
<evidence type="ECO:0000256" key="1">
    <source>
        <dbReference type="SAM" id="MobiDB-lite"/>
    </source>
</evidence>
<protein>
    <recommendedName>
        <fullName evidence="4">Transposase</fullName>
    </recommendedName>
</protein>
<accession>A0ABM7SKR0</accession>
<keyword evidence="3" id="KW-1185">Reference proteome</keyword>
<dbReference type="EMBL" id="AP024828">
    <property type="protein sequence ID" value="BCZ21726.1"/>
    <property type="molecule type" value="Genomic_DNA"/>
</dbReference>
<sequence length="108" mass="11508">MANLRRQTPARRVDHKRKATSTASGSPPLAAQVGVRASGVARATRLGGAPAARKDLSSLSAAGRDRIAHLSMRNNFAVSNGTVRRGREKTRSPYHPQKALLVGLTSRV</sequence>
<evidence type="ECO:0008006" key="4">
    <source>
        <dbReference type="Google" id="ProtNLM"/>
    </source>
</evidence>
<dbReference type="Proteomes" id="UP000826012">
    <property type="component" value="Chromosome"/>
</dbReference>
<name>A0ABM7SKR0_9MYCO</name>
<gene>
    <name evidence="2" type="ORF">MTY59_15810</name>
</gene>
<organism evidence="2 3">
    <name type="scientific">Mycobacterium senriense</name>
    <dbReference type="NCBI Taxonomy" id="2775496"/>
    <lineage>
        <taxon>Bacteria</taxon>
        <taxon>Bacillati</taxon>
        <taxon>Actinomycetota</taxon>
        <taxon>Actinomycetes</taxon>
        <taxon>Mycobacteriales</taxon>
        <taxon>Mycobacteriaceae</taxon>
        <taxon>Mycobacterium</taxon>
        <taxon>Mycobacterium avium complex (MAC)</taxon>
    </lineage>
</organism>
<proteinExistence type="predicted"/>
<evidence type="ECO:0000313" key="3">
    <source>
        <dbReference type="Proteomes" id="UP000826012"/>
    </source>
</evidence>